<proteinExistence type="predicted"/>
<accession>A0A420DQB7</accession>
<dbReference type="STRING" id="1443111.Z949_3062"/>
<dbReference type="Proteomes" id="UP000284407">
    <property type="component" value="Unassembled WGS sequence"/>
</dbReference>
<sequence length="68" mass="7727">MKQVPKPTTDEDLIKEFLNKGGSIKKGKTKPMPADLGLSNNQWGNKMTKEEKALVKEQEEARKKYPKP</sequence>
<comment type="caution">
    <text evidence="2">The sequence shown here is derived from an EMBL/GenBank/DDBJ whole genome shotgun (WGS) entry which is preliminary data.</text>
</comment>
<gene>
    <name evidence="2" type="ORF">C8N30_1062</name>
</gene>
<dbReference type="RefSeq" id="WP_025063438.1">
    <property type="nucleotide sequence ID" value="NZ_RAQK01000001.1"/>
</dbReference>
<dbReference type="EMBL" id="RAQK01000001">
    <property type="protein sequence ID" value="RKE96501.1"/>
    <property type="molecule type" value="Genomic_DNA"/>
</dbReference>
<evidence type="ECO:0000256" key="1">
    <source>
        <dbReference type="SAM" id="MobiDB-lite"/>
    </source>
</evidence>
<feature type="region of interest" description="Disordered" evidence="1">
    <location>
        <begin position="22"/>
        <end position="46"/>
    </location>
</feature>
<dbReference type="OrthoDB" id="7726881at2"/>
<dbReference type="AlphaFoldDB" id="A0A420DQB7"/>
<organism evidence="2 3">
    <name type="scientific">Sulfitobacter guttiformis</name>
    <dbReference type="NCBI Taxonomy" id="74349"/>
    <lineage>
        <taxon>Bacteria</taxon>
        <taxon>Pseudomonadati</taxon>
        <taxon>Pseudomonadota</taxon>
        <taxon>Alphaproteobacteria</taxon>
        <taxon>Rhodobacterales</taxon>
        <taxon>Roseobacteraceae</taxon>
        <taxon>Sulfitobacter</taxon>
    </lineage>
</organism>
<protein>
    <submittedName>
        <fullName evidence="2">Uncharacterized protein</fullName>
    </submittedName>
</protein>
<keyword evidence="3" id="KW-1185">Reference proteome</keyword>
<evidence type="ECO:0000313" key="2">
    <source>
        <dbReference type="EMBL" id="RKE96501.1"/>
    </source>
</evidence>
<evidence type="ECO:0000313" key="3">
    <source>
        <dbReference type="Proteomes" id="UP000284407"/>
    </source>
</evidence>
<reference evidence="2 3" key="1">
    <citation type="submission" date="2018-09" db="EMBL/GenBank/DDBJ databases">
        <title>Genomic Encyclopedia of Archaeal and Bacterial Type Strains, Phase II (KMG-II): from individual species to whole genera.</title>
        <authorList>
            <person name="Goeker M."/>
        </authorList>
    </citation>
    <scope>NUCLEOTIDE SEQUENCE [LARGE SCALE GENOMIC DNA]</scope>
    <source>
        <strain evidence="2 3">DSM 11458</strain>
    </source>
</reference>
<name>A0A420DQB7_9RHOB</name>